<accession>A0A6P8YSB5</accession>
<dbReference type="GO" id="GO:0007165">
    <property type="term" value="P:signal transduction"/>
    <property type="evidence" value="ECO:0007669"/>
    <property type="project" value="UniProtKB-KW"/>
</dbReference>
<keyword evidence="6 10" id="KW-1133">Transmembrane helix</keyword>
<feature type="transmembrane region" description="Helical" evidence="10">
    <location>
        <begin position="253"/>
        <end position="272"/>
    </location>
</feature>
<evidence type="ECO:0000313" key="11">
    <source>
        <dbReference type="Proteomes" id="UP000515158"/>
    </source>
</evidence>
<name>A0A6P8YSB5_THRPL</name>
<keyword evidence="9 10" id="KW-0807">Transducer</keyword>
<dbReference type="InParanoid" id="A0A6P8YSB5"/>
<dbReference type="GO" id="GO:0005549">
    <property type="term" value="F:odorant binding"/>
    <property type="evidence" value="ECO:0007669"/>
    <property type="project" value="InterPro"/>
</dbReference>
<evidence type="ECO:0000256" key="5">
    <source>
        <dbReference type="ARBA" id="ARBA00022725"/>
    </source>
</evidence>
<sequence length="349" mass="39325">MQSAEGFRKTVLFVSPSPGYAERRNGPSERGKAGCWLGGISGLYHSLTDSTAAFVLVYDTIFLMRYRRELLSYVQEAVELAMEIEELMAPSKLQEMEKDILNTAHLLQFIFTAGAVHAFVTFFLFLVPTIVNGESPSPLIERNILPPYASTTLYFFQDLFVFIGDSCYVLVEYVHLGTTLAASLMFRMLAAKFNSESLSDQQLRHLVVLHQRLVDNNKALQQRLSGVTLVLMSCVISGLVTSTMSLMAPDTVMYMYLIMPTLVFMIALKCSVADELLSWSAALADAVYASPWLGSPQSFRLMILTVLTRAQRPQIVAVRFLGRLDRPIASEIFKRWYTFVQVLSEYREK</sequence>
<feature type="transmembrane region" description="Helical" evidence="10">
    <location>
        <begin position="227"/>
        <end position="247"/>
    </location>
</feature>
<evidence type="ECO:0000256" key="7">
    <source>
        <dbReference type="ARBA" id="ARBA00023136"/>
    </source>
</evidence>
<dbReference type="InterPro" id="IPR004117">
    <property type="entry name" value="7tm6_olfct_rcpt"/>
</dbReference>
<comment type="similarity">
    <text evidence="10">Belongs to the insect chemoreceptor superfamily. Heteromeric odorant receptor channel (TC 1.A.69) family.</text>
</comment>
<dbReference type="RefSeq" id="XP_034240270.1">
    <property type="nucleotide sequence ID" value="XM_034384379.1"/>
</dbReference>
<dbReference type="FunCoup" id="A0A6P8YSB5">
    <property type="interactions" value="12"/>
</dbReference>
<keyword evidence="5 10" id="KW-0552">Olfaction</keyword>
<keyword evidence="3 10" id="KW-0716">Sensory transduction</keyword>
<dbReference type="PANTHER" id="PTHR21137">
    <property type="entry name" value="ODORANT RECEPTOR"/>
    <property type="match status" value="1"/>
</dbReference>
<dbReference type="KEGG" id="tpal:117644764"/>
<proteinExistence type="inferred from homology"/>
<keyword evidence="2" id="KW-1003">Cell membrane</keyword>
<keyword evidence="11" id="KW-1185">Reference proteome</keyword>
<evidence type="ECO:0000313" key="12">
    <source>
        <dbReference type="RefSeq" id="XP_034240270.1"/>
    </source>
</evidence>
<dbReference type="GO" id="GO:0004984">
    <property type="term" value="F:olfactory receptor activity"/>
    <property type="evidence" value="ECO:0007669"/>
    <property type="project" value="InterPro"/>
</dbReference>
<comment type="subcellular location">
    <subcellularLocation>
        <location evidence="1 10">Cell membrane</location>
        <topology evidence="1 10">Multi-pass membrane protein</topology>
    </subcellularLocation>
</comment>
<dbReference type="Pfam" id="PF02949">
    <property type="entry name" value="7tm_6"/>
    <property type="match status" value="1"/>
</dbReference>
<dbReference type="OrthoDB" id="6604226at2759"/>
<evidence type="ECO:0000256" key="4">
    <source>
        <dbReference type="ARBA" id="ARBA00022692"/>
    </source>
</evidence>
<evidence type="ECO:0000256" key="9">
    <source>
        <dbReference type="ARBA" id="ARBA00023224"/>
    </source>
</evidence>
<dbReference type="AlphaFoldDB" id="A0A6P8YSB5"/>
<organism evidence="12">
    <name type="scientific">Thrips palmi</name>
    <name type="common">Melon thrips</name>
    <dbReference type="NCBI Taxonomy" id="161013"/>
    <lineage>
        <taxon>Eukaryota</taxon>
        <taxon>Metazoa</taxon>
        <taxon>Ecdysozoa</taxon>
        <taxon>Arthropoda</taxon>
        <taxon>Hexapoda</taxon>
        <taxon>Insecta</taxon>
        <taxon>Pterygota</taxon>
        <taxon>Neoptera</taxon>
        <taxon>Paraneoptera</taxon>
        <taxon>Thysanoptera</taxon>
        <taxon>Terebrantia</taxon>
        <taxon>Thripoidea</taxon>
        <taxon>Thripidae</taxon>
        <taxon>Thrips</taxon>
    </lineage>
</organism>
<evidence type="ECO:0000256" key="3">
    <source>
        <dbReference type="ARBA" id="ARBA00022606"/>
    </source>
</evidence>
<dbReference type="GO" id="GO:0005886">
    <property type="term" value="C:plasma membrane"/>
    <property type="evidence" value="ECO:0007669"/>
    <property type="project" value="UniProtKB-SubCell"/>
</dbReference>
<dbReference type="PANTHER" id="PTHR21137:SF35">
    <property type="entry name" value="ODORANT RECEPTOR 19A-RELATED"/>
    <property type="match status" value="1"/>
</dbReference>
<keyword evidence="7 10" id="KW-0472">Membrane</keyword>
<reference evidence="12" key="1">
    <citation type="submission" date="2025-08" db="UniProtKB">
        <authorList>
            <consortium name="RefSeq"/>
        </authorList>
    </citation>
    <scope>IDENTIFICATION</scope>
    <source>
        <tissue evidence="12">Total insect</tissue>
    </source>
</reference>
<dbReference type="GeneID" id="117644764"/>
<evidence type="ECO:0000256" key="8">
    <source>
        <dbReference type="ARBA" id="ARBA00023170"/>
    </source>
</evidence>
<evidence type="ECO:0000256" key="1">
    <source>
        <dbReference type="ARBA" id="ARBA00004651"/>
    </source>
</evidence>
<gene>
    <name evidence="12" type="primary">LOC117644764</name>
</gene>
<comment type="caution">
    <text evidence="10">Lacks conserved residue(s) required for the propagation of feature annotation.</text>
</comment>
<keyword evidence="8 10" id="KW-0675">Receptor</keyword>
<feature type="transmembrane region" description="Helical" evidence="10">
    <location>
        <begin position="106"/>
        <end position="131"/>
    </location>
</feature>
<evidence type="ECO:0000256" key="10">
    <source>
        <dbReference type="RuleBase" id="RU351113"/>
    </source>
</evidence>
<keyword evidence="4 10" id="KW-0812">Transmembrane</keyword>
<evidence type="ECO:0000256" key="6">
    <source>
        <dbReference type="ARBA" id="ARBA00022989"/>
    </source>
</evidence>
<protein>
    <recommendedName>
        <fullName evidence="10">Odorant receptor</fullName>
    </recommendedName>
</protein>
<evidence type="ECO:0000256" key="2">
    <source>
        <dbReference type="ARBA" id="ARBA00022475"/>
    </source>
</evidence>
<dbReference type="Proteomes" id="UP000515158">
    <property type="component" value="Unplaced"/>
</dbReference>